<dbReference type="InterPro" id="IPR000515">
    <property type="entry name" value="MetI-like"/>
</dbReference>
<keyword evidence="3" id="KW-1003">Cell membrane</keyword>
<feature type="transmembrane region" description="Helical" evidence="7">
    <location>
        <begin position="132"/>
        <end position="153"/>
    </location>
</feature>
<feature type="transmembrane region" description="Helical" evidence="7">
    <location>
        <begin position="165"/>
        <end position="189"/>
    </location>
</feature>
<keyword evidence="6 7" id="KW-0472">Membrane</keyword>
<keyword evidence="5 7" id="KW-1133">Transmembrane helix</keyword>
<evidence type="ECO:0000256" key="7">
    <source>
        <dbReference type="RuleBase" id="RU363032"/>
    </source>
</evidence>
<dbReference type="InterPro" id="IPR035906">
    <property type="entry name" value="MetI-like_sf"/>
</dbReference>
<comment type="subcellular location">
    <subcellularLocation>
        <location evidence="1 7">Cell membrane</location>
        <topology evidence="1 7">Multi-pass membrane protein</topology>
    </subcellularLocation>
</comment>
<sequence length="356" mass="39488">MASATSGPSAGSDRKRGKRQGTSTIDAGNDIMNLKRMIFKRSIEILVVFFIILTGLFVLFHLAPGDPVSMMVDLTMTPEDVDRLVQQLGLDRPLWTQYLLYLKNFFRGNFGTSFHYGRPVIEIISERLPATILLFTTATILAAMAGVWCGKLIAWHKGGPLDATVTIFSLLCSTLFLPWIALLSIWFFAFRVGWFPLSGMITPEIWVLPNLGFWAKATDILHHLLLPLLTLCIVNTGAYLLIMRSSMLETIKEDYIITARAKGLTEKQVRNHHAAPNAALPVITSVGLSLAFSVNGGALTETVFSWPGIGRELIFAVSNSDYPLAMASFMFIALVVLVANLIVDILYAYLDPRIRY</sequence>
<feature type="region of interest" description="Disordered" evidence="8">
    <location>
        <begin position="1"/>
        <end position="24"/>
    </location>
</feature>
<comment type="caution">
    <text evidence="10">The sequence shown here is derived from an EMBL/GenBank/DDBJ whole genome shotgun (WGS) entry which is preliminary data.</text>
</comment>
<evidence type="ECO:0000256" key="4">
    <source>
        <dbReference type="ARBA" id="ARBA00022692"/>
    </source>
</evidence>
<evidence type="ECO:0000256" key="3">
    <source>
        <dbReference type="ARBA" id="ARBA00022475"/>
    </source>
</evidence>
<comment type="similarity">
    <text evidence="7">Belongs to the binding-protein-dependent transport system permease family.</text>
</comment>
<dbReference type="Proteomes" id="UP001165427">
    <property type="component" value="Unassembled WGS sequence"/>
</dbReference>
<feature type="domain" description="ABC transmembrane type-1" evidence="9">
    <location>
        <begin position="128"/>
        <end position="343"/>
    </location>
</feature>
<dbReference type="AlphaFoldDB" id="A0AA41UJ49"/>
<evidence type="ECO:0000259" key="9">
    <source>
        <dbReference type="PROSITE" id="PS50928"/>
    </source>
</evidence>
<dbReference type="Pfam" id="PF00528">
    <property type="entry name" value="BPD_transp_1"/>
    <property type="match status" value="1"/>
</dbReference>
<evidence type="ECO:0000256" key="6">
    <source>
        <dbReference type="ARBA" id="ARBA00023136"/>
    </source>
</evidence>
<protein>
    <submittedName>
        <fullName evidence="10">ABC transporter permease</fullName>
    </submittedName>
</protein>
<evidence type="ECO:0000256" key="2">
    <source>
        <dbReference type="ARBA" id="ARBA00022448"/>
    </source>
</evidence>
<dbReference type="GO" id="GO:0005886">
    <property type="term" value="C:plasma membrane"/>
    <property type="evidence" value="ECO:0007669"/>
    <property type="project" value="UniProtKB-SubCell"/>
</dbReference>
<reference evidence="10" key="1">
    <citation type="submission" date="2022-04" db="EMBL/GenBank/DDBJ databases">
        <title>Desulfatitalea alkaliphila sp. nov., a novel anaerobic sulfate-reducing bacterium isolated from terrestrial mud volcano, Taman Peninsula, Russia.</title>
        <authorList>
            <person name="Khomyakova M.A."/>
            <person name="Merkel A.Y."/>
            <person name="Slobodkin A.I."/>
        </authorList>
    </citation>
    <scope>NUCLEOTIDE SEQUENCE</scope>
    <source>
        <strain evidence="10">M08but</strain>
    </source>
</reference>
<dbReference type="Pfam" id="PF19300">
    <property type="entry name" value="BPD_transp_1_N"/>
    <property type="match status" value="1"/>
</dbReference>
<dbReference type="PROSITE" id="PS50928">
    <property type="entry name" value="ABC_TM1"/>
    <property type="match status" value="1"/>
</dbReference>
<dbReference type="CDD" id="cd06261">
    <property type="entry name" value="TM_PBP2"/>
    <property type="match status" value="1"/>
</dbReference>
<feature type="transmembrane region" description="Helical" evidence="7">
    <location>
        <begin position="278"/>
        <end position="304"/>
    </location>
</feature>
<evidence type="ECO:0000256" key="1">
    <source>
        <dbReference type="ARBA" id="ARBA00004651"/>
    </source>
</evidence>
<dbReference type="GO" id="GO:0055085">
    <property type="term" value="P:transmembrane transport"/>
    <property type="evidence" value="ECO:0007669"/>
    <property type="project" value="InterPro"/>
</dbReference>
<dbReference type="PANTHER" id="PTHR43163:SF6">
    <property type="entry name" value="DIPEPTIDE TRANSPORT SYSTEM PERMEASE PROTEIN DPPB-RELATED"/>
    <property type="match status" value="1"/>
</dbReference>
<dbReference type="PANTHER" id="PTHR43163">
    <property type="entry name" value="DIPEPTIDE TRANSPORT SYSTEM PERMEASE PROTEIN DPPB-RELATED"/>
    <property type="match status" value="1"/>
</dbReference>
<keyword evidence="11" id="KW-1185">Reference proteome</keyword>
<feature type="transmembrane region" description="Helical" evidence="7">
    <location>
        <begin position="220"/>
        <end position="242"/>
    </location>
</feature>
<evidence type="ECO:0000313" key="11">
    <source>
        <dbReference type="Proteomes" id="UP001165427"/>
    </source>
</evidence>
<evidence type="ECO:0000313" key="10">
    <source>
        <dbReference type="EMBL" id="MCJ8501495.1"/>
    </source>
</evidence>
<dbReference type="Gene3D" id="1.10.3720.10">
    <property type="entry name" value="MetI-like"/>
    <property type="match status" value="1"/>
</dbReference>
<feature type="transmembrane region" description="Helical" evidence="7">
    <location>
        <begin position="324"/>
        <end position="350"/>
    </location>
</feature>
<dbReference type="EMBL" id="JALJRB010000014">
    <property type="protein sequence ID" value="MCJ8501495.1"/>
    <property type="molecule type" value="Genomic_DNA"/>
</dbReference>
<dbReference type="InterPro" id="IPR045621">
    <property type="entry name" value="BPD_transp_1_N"/>
</dbReference>
<name>A0AA41UJ49_9BACT</name>
<evidence type="ECO:0000256" key="5">
    <source>
        <dbReference type="ARBA" id="ARBA00022989"/>
    </source>
</evidence>
<accession>A0AA41UJ49</accession>
<gene>
    <name evidence="10" type="ORF">MRX98_12990</name>
</gene>
<feature type="transmembrane region" description="Helical" evidence="7">
    <location>
        <begin position="43"/>
        <end position="63"/>
    </location>
</feature>
<dbReference type="RefSeq" id="WP_246909341.1">
    <property type="nucleotide sequence ID" value="NZ_JALJRB010000014.1"/>
</dbReference>
<keyword evidence="2 7" id="KW-0813">Transport</keyword>
<organism evidence="10 11">
    <name type="scientific">Desulfatitalea alkaliphila</name>
    <dbReference type="NCBI Taxonomy" id="2929485"/>
    <lineage>
        <taxon>Bacteria</taxon>
        <taxon>Pseudomonadati</taxon>
        <taxon>Thermodesulfobacteriota</taxon>
        <taxon>Desulfobacteria</taxon>
        <taxon>Desulfobacterales</taxon>
        <taxon>Desulfosarcinaceae</taxon>
        <taxon>Desulfatitalea</taxon>
    </lineage>
</organism>
<dbReference type="SUPFAM" id="SSF161098">
    <property type="entry name" value="MetI-like"/>
    <property type="match status" value="1"/>
</dbReference>
<evidence type="ECO:0000256" key="8">
    <source>
        <dbReference type="SAM" id="MobiDB-lite"/>
    </source>
</evidence>
<keyword evidence="4 7" id="KW-0812">Transmembrane</keyword>
<proteinExistence type="inferred from homology"/>